<evidence type="ECO:0000313" key="1">
    <source>
        <dbReference type="EMBL" id="QVI23516.1"/>
    </source>
</evidence>
<gene>
    <name evidence="1" type="ORF">KHQ06_11930</name>
</gene>
<evidence type="ECO:0000313" key="2">
    <source>
        <dbReference type="Proteomes" id="UP000683310"/>
    </source>
</evidence>
<name>A0ABX8CUF6_9NOCA</name>
<organism evidence="1 2">
    <name type="scientific">Nocardia tengchongensis</name>
    <dbReference type="NCBI Taxonomy" id="2055889"/>
    <lineage>
        <taxon>Bacteria</taxon>
        <taxon>Bacillati</taxon>
        <taxon>Actinomycetota</taxon>
        <taxon>Actinomycetes</taxon>
        <taxon>Mycobacteriales</taxon>
        <taxon>Nocardiaceae</taxon>
        <taxon>Nocardia</taxon>
    </lineage>
</organism>
<keyword evidence="2" id="KW-1185">Reference proteome</keyword>
<protein>
    <submittedName>
        <fullName evidence="1">Uncharacterized protein</fullName>
    </submittedName>
</protein>
<dbReference type="EMBL" id="CP074371">
    <property type="protein sequence ID" value="QVI23516.1"/>
    <property type="molecule type" value="Genomic_DNA"/>
</dbReference>
<sequence>MEFVMIVIAAVLFVVACRPPHGGAARHHAGLPFAELEARLAREHAPSSARTW</sequence>
<proteinExistence type="predicted"/>
<dbReference type="Proteomes" id="UP000683310">
    <property type="component" value="Chromosome"/>
</dbReference>
<reference evidence="1 2" key="1">
    <citation type="submission" date="2021-04" db="EMBL/GenBank/DDBJ databases">
        <title>Nocardia tengchongensis.</title>
        <authorList>
            <person name="Zhuang k."/>
            <person name="Ran Y."/>
            <person name="Li W."/>
        </authorList>
    </citation>
    <scope>NUCLEOTIDE SEQUENCE [LARGE SCALE GENOMIC DNA]</scope>
    <source>
        <strain evidence="1 2">CFH S0057</strain>
    </source>
</reference>
<accession>A0ABX8CUF6</accession>
<dbReference type="RefSeq" id="WP_213559588.1">
    <property type="nucleotide sequence ID" value="NZ_JBHZDI010000007.1"/>
</dbReference>